<dbReference type="GeneID" id="27419744"/>
<feature type="domain" description="RNA polymerase Rpb4/RPC9 core" evidence="8">
    <location>
        <begin position="40"/>
        <end position="171"/>
    </location>
</feature>
<dbReference type="GO" id="GO:0005666">
    <property type="term" value="C:RNA polymerase III complex"/>
    <property type="evidence" value="ECO:0007669"/>
    <property type="project" value="InterPro"/>
</dbReference>
<sequence>MRILKARSALLSDFEVLKVLKEMESEQKTRGSVAPQITQIDEDDEDALRNATASQGEEDDVWLSKVPENLRTIQYETISALSEPTKPCAHQEADNIAAFLDELKARGYSINDSEARRGALGLNRSERLQIVNHAPQSIVELHTLVEELEERFHPHQIEELISLVQTYLPIYPTTEVNAYAAEGAQDNPAAIVDATHDSNPEHPAQISEFTGQVAAAADLGGSKEGGLAQVPQPDPERQVADLAYEEDPDVEMDEDDFVHEGLGGMGVEEADPDD</sequence>
<dbReference type="RefSeq" id="XP_016292550.1">
    <property type="nucleotide sequence ID" value="XM_016437072.1"/>
</dbReference>
<evidence type="ECO:0000256" key="3">
    <source>
        <dbReference type="ARBA" id="ARBA00016672"/>
    </source>
</evidence>
<dbReference type="AlphaFoldDB" id="V5EB11"/>
<dbReference type="InterPro" id="IPR038846">
    <property type="entry name" value="RPC9"/>
</dbReference>
<dbReference type="STRING" id="1365824.V5EB11"/>
<evidence type="ECO:0000256" key="6">
    <source>
        <dbReference type="ARBA" id="ARBA00023242"/>
    </source>
</evidence>
<dbReference type="Proteomes" id="UP000019377">
    <property type="component" value="Unassembled WGS sequence"/>
</dbReference>
<protein>
    <recommendedName>
        <fullName evidence="3">DNA-directed RNA polymerase III subunit RPC9</fullName>
    </recommendedName>
</protein>
<dbReference type="EMBL" id="KI545862">
    <property type="protein sequence ID" value="EST07561.1"/>
    <property type="molecule type" value="Genomic_DNA"/>
</dbReference>
<dbReference type="PANTHER" id="PTHR15561:SF0">
    <property type="entry name" value="DNA-DIRECTED RNA POLYMERASE III SUBUNIT RPC9"/>
    <property type="match status" value="1"/>
</dbReference>
<proteinExistence type="inferred from homology"/>
<reference evidence="10" key="1">
    <citation type="journal article" date="2013" name="Genome Announc.">
        <title>Draft genome sequence of Pseudozyma brasiliensis sp. nov. strain GHG001, a high producer of endo-1,4-xylanase isolated from an insect pest of sugarcane.</title>
        <authorList>
            <person name="Oliveira J.V.D.C."/>
            <person name="dos Santos R.A.C."/>
            <person name="Borges T.A."/>
            <person name="Riano-Pachon D.M."/>
            <person name="Goldman G.H."/>
        </authorList>
    </citation>
    <scope>NUCLEOTIDE SEQUENCE [LARGE SCALE GENOMIC DNA]</scope>
    <source>
        <strain evidence="10">GHG001</strain>
    </source>
</reference>
<evidence type="ECO:0000259" key="8">
    <source>
        <dbReference type="SMART" id="SM00657"/>
    </source>
</evidence>
<evidence type="ECO:0000256" key="4">
    <source>
        <dbReference type="ARBA" id="ARBA00022478"/>
    </source>
</evidence>
<dbReference type="InterPro" id="IPR010997">
    <property type="entry name" value="HRDC-like_sf"/>
</dbReference>
<dbReference type="InterPro" id="IPR005574">
    <property type="entry name" value="Rpb4/RPC9"/>
</dbReference>
<feature type="compositionally biased region" description="Acidic residues" evidence="7">
    <location>
        <begin position="243"/>
        <end position="257"/>
    </location>
</feature>
<dbReference type="PANTHER" id="PTHR15561">
    <property type="entry name" value="CALCITONIN GENE-RELATED PEPTIDE-RECEPTOR COMPONENT PROTEIN"/>
    <property type="match status" value="1"/>
</dbReference>
<gene>
    <name evidence="9" type="ORF">PSEUBRA_SCAF2g02675</name>
</gene>
<evidence type="ECO:0000256" key="2">
    <source>
        <dbReference type="ARBA" id="ARBA00006898"/>
    </source>
</evidence>
<comment type="subcellular location">
    <subcellularLocation>
        <location evidence="1">Nucleus</location>
    </subcellularLocation>
</comment>
<keyword evidence="6" id="KW-0539">Nucleus</keyword>
<comment type="similarity">
    <text evidence="2">Belongs to the eukaryotic RPC9 RNA polymerase subunit family.</text>
</comment>
<evidence type="ECO:0000313" key="9">
    <source>
        <dbReference type="EMBL" id="EST07561.1"/>
    </source>
</evidence>
<dbReference type="OMA" id="EERFHPH"/>
<dbReference type="eggNOG" id="KOG4168">
    <property type="taxonomic scope" value="Eukaryota"/>
</dbReference>
<evidence type="ECO:0000256" key="5">
    <source>
        <dbReference type="ARBA" id="ARBA00023163"/>
    </source>
</evidence>
<dbReference type="Gene3D" id="1.20.1250.40">
    <property type="match status" value="1"/>
</dbReference>
<dbReference type="InterPro" id="IPR006590">
    <property type="entry name" value="RNA_pol_Rpb4/RPC9_core"/>
</dbReference>
<dbReference type="HOGENOM" id="CLU_1016250_0_0_1"/>
<organism evidence="9 10">
    <name type="scientific">Kalmanozyma brasiliensis (strain GHG001)</name>
    <name type="common">Yeast</name>
    <name type="synonym">Pseudozyma brasiliensis</name>
    <dbReference type="NCBI Taxonomy" id="1365824"/>
    <lineage>
        <taxon>Eukaryota</taxon>
        <taxon>Fungi</taxon>
        <taxon>Dikarya</taxon>
        <taxon>Basidiomycota</taxon>
        <taxon>Ustilaginomycotina</taxon>
        <taxon>Ustilaginomycetes</taxon>
        <taxon>Ustilaginales</taxon>
        <taxon>Ustilaginaceae</taxon>
        <taxon>Kalmanozyma</taxon>
    </lineage>
</organism>
<feature type="region of interest" description="Disordered" evidence="7">
    <location>
        <begin position="219"/>
        <end position="274"/>
    </location>
</feature>
<keyword evidence="5" id="KW-0804">Transcription</keyword>
<dbReference type="Pfam" id="PF03874">
    <property type="entry name" value="RNA_pol_Rpb4"/>
    <property type="match status" value="1"/>
</dbReference>
<evidence type="ECO:0000256" key="7">
    <source>
        <dbReference type="SAM" id="MobiDB-lite"/>
    </source>
</evidence>
<keyword evidence="10" id="KW-1185">Reference proteome</keyword>
<dbReference type="InterPro" id="IPR038324">
    <property type="entry name" value="Rpb4/RPC9_sf"/>
</dbReference>
<evidence type="ECO:0000256" key="1">
    <source>
        <dbReference type="ARBA" id="ARBA00004123"/>
    </source>
</evidence>
<accession>V5EB11</accession>
<evidence type="ECO:0000313" key="10">
    <source>
        <dbReference type="Proteomes" id="UP000019377"/>
    </source>
</evidence>
<keyword evidence="4" id="KW-0240">DNA-directed RNA polymerase</keyword>
<dbReference type="OrthoDB" id="1746530at2759"/>
<dbReference type="SMART" id="SM00657">
    <property type="entry name" value="RPOL4c"/>
    <property type="match status" value="1"/>
</dbReference>
<dbReference type="GO" id="GO:0000166">
    <property type="term" value="F:nucleotide binding"/>
    <property type="evidence" value="ECO:0007669"/>
    <property type="project" value="InterPro"/>
</dbReference>
<dbReference type="GO" id="GO:0006384">
    <property type="term" value="P:transcription initiation at RNA polymerase III promoter"/>
    <property type="evidence" value="ECO:0007669"/>
    <property type="project" value="InterPro"/>
</dbReference>
<name>V5EB11_KALBG</name>
<dbReference type="SUPFAM" id="SSF47819">
    <property type="entry name" value="HRDC-like"/>
    <property type="match status" value="1"/>
</dbReference>